<organism evidence="1 2">
    <name type="scientific">Ramazzottius varieornatus</name>
    <name type="common">Water bear</name>
    <name type="synonym">Tardigrade</name>
    <dbReference type="NCBI Taxonomy" id="947166"/>
    <lineage>
        <taxon>Eukaryota</taxon>
        <taxon>Metazoa</taxon>
        <taxon>Ecdysozoa</taxon>
        <taxon>Tardigrada</taxon>
        <taxon>Eutardigrada</taxon>
        <taxon>Parachela</taxon>
        <taxon>Hypsibioidea</taxon>
        <taxon>Ramazzottiidae</taxon>
        <taxon>Ramazzottius</taxon>
    </lineage>
</organism>
<gene>
    <name evidence="1" type="primary">RvY_13877-1</name>
    <name evidence="1" type="synonym">RvY_13877.1</name>
    <name evidence="1" type="ORF">RvY_13877</name>
</gene>
<keyword evidence="2" id="KW-1185">Reference proteome</keyword>
<evidence type="ECO:0000313" key="1">
    <source>
        <dbReference type="EMBL" id="GAV03457.1"/>
    </source>
</evidence>
<proteinExistence type="predicted"/>
<comment type="caution">
    <text evidence="1">The sequence shown here is derived from an EMBL/GenBank/DDBJ whole genome shotgun (WGS) entry which is preliminary data.</text>
</comment>
<dbReference type="AlphaFoldDB" id="A0A1D1VPE9"/>
<sequence>MISPQPATATTSGSTQLRYRLLHSSNFSQRTQPIVFIINDTRVSAYVIREGLHVTISNKEIRCERRNKNGGLLGLDKKCLRNLVRLAVSSCLWKYQRIRATRREYD</sequence>
<reference evidence="1 2" key="1">
    <citation type="journal article" date="2016" name="Nat. Commun.">
        <title>Extremotolerant tardigrade genome and improved radiotolerance of human cultured cells by tardigrade-unique protein.</title>
        <authorList>
            <person name="Hashimoto T."/>
            <person name="Horikawa D.D."/>
            <person name="Saito Y."/>
            <person name="Kuwahara H."/>
            <person name="Kozuka-Hata H."/>
            <person name="Shin-I T."/>
            <person name="Minakuchi Y."/>
            <person name="Ohishi K."/>
            <person name="Motoyama A."/>
            <person name="Aizu T."/>
            <person name="Enomoto A."/>
            <person name="Kondo K."/>
            <person name="Tanaka S."/>
            <person name="Hara Y."/>
            <person name="Koshikawa S."/>
            <person name="Sagara H."/>
            <person name="Miura T."/>
            <person name="Yokobori S."/>
            <person name="Miyagawa K."/>
            <person name="Suzuki Y."/>
            <person name="Kubo T."/>
            <person name="Oyama M."/>
            <person name="Kohara Y."/>
            <person name="Fujiyama A."/>
            <person name="Arakawa K."/>
            <person name="Katayama T."/>
            <person name="Toyoda A."/>
            <person name="Kunieda T."/>
        </authorList>
    </citation>
    <scope>NUCLEOTIDE SEQUENCE [LARGE SCALE GENOMIC DNA]</scope>
    <source>
        <strain evidence="1 2">YOKOZUNA-1</strain>
    </source>
</reference>
<name>A0A1D1VPE9_RAMVA</name>
<accession>A0A1D1VPE9</accession>
<dbReference type="Proteomes" id="UP000186922">
    <property type="component" value="Unassembled WGS sequence"/>
</dbReference>
<protein>
    <submittedName>
        <fullName evidence="1">Uncharacterized protein</fullName>
    </submittedName>
</protein>
<evidence type="ECO:0000313" key="2">
    <source>
        <dbReference type="Proteomes" id="UP000186922"/>
    </source>
</evidence>
<dbReference type="EMBL" id="BDGG01000009">
    <property type="protein sequence ID" value="GAV03457.1"/>
    <property type="molecule type" value="Genomic_DNA"/>
</dbReference>